<dbReference type="Proteomes" id="UP001150581">
    <property type="component" value="Unassembled WGS sequence"/>
</dbReference>
<dbReference type="EMBL" id="JANBPG010001174">
    <property type="protein sequence ID" value="KAJ1891352.1"/>
    <property type="molecule type" value="Genomic_DNA"/>
</dbReference>
<sequence length="1247" mass="140473">MDNTGRKSQYLSLESNKSGSMDMSNNQGPVSPGEGAAFTRGVGFEDSYTQANAAAAGAQAPNRPNTVFGNIKETVIGRMSVAEPRLEAFDARAKGRQSMGGTGGEGNVERGNHEHIENVEITWSRKLWVAFTWMTSFWIPSPLLSFCGRMKRPDVRMAWREKFAICTIIVFMWFVLLFIIIGLGLILCPRQYVWTEQDISNINDAKKSYMSVRGNVYDITDFIKQNDHGNSAHPGRADLLTQYAGYDTNASFPVIARTACPELVSSTVDPNYTMFFPIRGASSNIDPVASNLFSHYSQSDPRSEKLTDPDFYSNYFLPTMEKFKKGGVVWKFDWINDMYKKQSQGWRVINKEVFNLQPYVDAIDYQGNLNNKYNILDSRFENILKQSGFGTADITKDWLGLNWDAETRDINYNCMKALFYVGTVDNREDARCLATNYLLVAFACVLMLVVMVKFIAALQFNKRPRPTPPDKFVICQVPCYTEDEESIAKTISSLAGLEYADKQKLIFIICDGNIVGSGNEKSTPRIVLDILGVDPEYDPPSRDYLAIAEGSRRHNIGKVYSGLYEFEGHVVPFMVVVKIGTPEETNRSGNRGKRDSQILLMSFFNKVHFNLPMTPLELEIYHQMRHIIGVPPRNFEYLLQVDADTEVMPDSLSRLVSACTSDRRIIGICGETMLGNEDQSWTTMTQVYEYFISHHMAKAFESLFGSVTCLPGCFCMYRLRTTDGKPLLIAKPVLEAYSELHVDTLHKKNLLSLGEDRYLTTLMMQYFPQFKLKFIQDAKCKTIVPDKWSILLSQRRRWINSTIHNLAELLFLQDMCGFCFFSMRFVVFLDLFGTITMPTTLMYFAYLIYIAVTGIADVGYISLILIGAIYGLQAVIFILRREWQHIGWMIIYLCAYPLWSFVLPIYSFWHMDDFSWGNTRVVVGDGKRKIIIEDDKPFDPESIPQRRWMEYEKELAAAGVLNAPPPNMNPHAGSTKEEDRLSMYSSQSGAHLSRSGSAMAFATMNGGATPQSMYGSPVMPGANGGYDPRLSVAMTNQQMMARQQQQYQAMGAHSIYDSQAGRMSAVGSIAGDPRMSSAMYSPHQQMLAMQNMHGSTHSSPHGSGIGLQNMALQQQQQQQQLGGYMNPDAWAPPTTTSVYGSPSVNMQQQQQMPLSMYTQNTPDYMQMHMQQQPFSPSSGGSIHLGSNSMPSDDQIVESIRRILLNADLTTTTKKVIRNQLALEFGADLSTKKDFISRVVDQMLVGEV</sequence>
<proteinExistence type="predicted"/>
<evidence type="ECO:0000313" key="2">
    <source>
        <dbReference type="Proteomes" id="UP001150581"/>
    </source>
</evidence>
<keyword evidence="2" id="KW-1185">Reference proteome</keyword>
<name>A0ACC1IE70_9FUNG</name>
<protein>
    <submittedName>
        <fullName evidence="1">Uncharacterized protein</fullName>
    </submittedName>
</protein>
<gene>
    <name evidence="1" type="ORF">LPJ66_006965</name>
</gene>
<organism evidence="1 2">
    <name type="scientific">Kickxella alabastrina</name>
    <dbReference type="NCBI Taxonomy" id="61397"/>
    <lineage>
        <taxon>Eukaryota</taxon>
        <taxon>Fungi</taxon>
        <taxon>Fungi incertae sedis</taxon>
        <taxon>Zoopagomycota</taxon>
        <taxon>Kickxellomycotina</taxon>
        <taxon>Kickxellomycetes</taxon>
        <taxon>Kickxellales</taxon>
        <taxon>Kickxellaceae</taxon>
        <taxon>Kickxella</taxon>
    </lineage>
</organism>
<comment type="caution">
    <text evidence="1">The sequence shown here is derived from an EMBL/GenBank/DDBJ whole genome shotgun (WGS) entry which is preliminary data.</text>
</comment>
<evidence type="ECO:0000313" key="1">
    <source>
        <dbReference type="EMBL" id="KAJ1891352.1"/>
    </source>
</evidence>
<accession>A0ACC1IE70</accession>
<reference evidence="1" key="1">
    <citation type="submission" date="2022-07" db="EMBL/GenBank/DDBJ databases">
        <title>Phylogenomic reconstructions and comparative analyses of Kickxellomycotina fungi.</title>
        <authorList>
            <person name="Reynolds N.K."/>
            <person name="Stajich J.E."/>
            <person name="Barry K."/>
            <person name="Grigoriev I.V."/>
            <person name="Crous P."/>
            <person name="Smith M.E."/>
        </authorList>
    </citation>
    <scope>NUCLEOTIDE SEQUENCE</scope>
    <source>
        <strain evidence="1">Benny 63K</strain>
    </source>
</reference>